<dbReference type="Pfam" id="PF18149">
    <property type="entry name" value="Helicase_PWI"/>
    <property type="match status" value="1"/>
</dbReference>
<gene>
    <name evidence="3" type="ORF">HYC85_017357</name>
</gene>
<feature type="domain" description="Brr2 N-terminal helicase PWI" evidence="2">
    <location>
        <begin position="29"/>
        <end position="62"/>
    </location>
</feature>
<name>A0A7J7H2E2_CAMSI</name>
<evidence type="ECO:0000313" key="4">
    <source>
        <dbReference type="Proteomes" id="UP000593564"/>
    </source>
</evidence>
<proteinExistence type="predicted"/>
<accession>A0A7J7H2E2</accession>
<dbReference type="AlphaFoldDB" id="A0A7J7H2E2"/>
<comment type="caution">
    <text evidence="3">The sequence shown here is derived from an EMBL/GenBank/DDBJ whole genome shotgun (WGS) entry which is preliminary data.</text>
</comment>
<keyword evidence="4" id="KW-1185">Reference proteome</keyword>
<dbReference type="InterPro" id="IPR041094">
    <property type="entry name" value="Brr2_helicase_PWI"/>
</dbReference>
<reference evidence="4" key="1">
    <citation type="journal article" date="2020" name="Nat. Commun.">
        <title>Genome assembly of wild tea tree DASZ reveals pedigree and selection history of tea varieties.</title>
        <authorList>
            <person name="Zhang W."/>
            <person name="Zhang Y."/>
            <person name="Qiu H."/>
            <person name="Guo Y."/>
            <person name="Wan H."/>
            <person name="Zhang X."/>
            <person name="Scossa F."/>
            <person name="Alseekh S."/>
            <person name="Zhang Q."/>
            <person name="Wang P."/>
            <person name="Xu L."/>
            <person name="Schmidt M.H."/>
            <person name="Jia X."/>
            <person name="Li D."/>
            <person name="Zhu A."/>
            <person name="Guo F."/>
            <person name="Chen W."/>
            <person name="Ni D."/>
            <person name="Usadel B."/>
            <person name="Fernie A.R."/>
            <person name="Wen W."/>
        </authorList>
    </citation>
    <scope>NUCLEOTIDE SEQUENCE [LARGE SCALE GENOMIC DNA]</scope>
    <source>
        <strain evidence="4">cv. G240</strain>
    </source>
</reference>
<dbReference type="EMBL" id="JACBKZ010000007">
    <property type="protein sequence ID" value="KAF5947129.1"/>
    <property type="molecule type" value="Genomic_DNA"/>
</dbReference>
<evidence type="ECO:0000313" key="3">
    <source>
        <dbReference type="EMBL" id="KAF5947129.1"/>
    </source>
</evidence>
<evidence type="ECO:0000259" key="2">
    <source>
        <dbReference type="Pfam" id="PF18149"/>
    </source>
</evidence>
<feature type="region of interest" description="Disordered" evidence="1">
    <location>
        <begin position="49"/>
        <end position="82"/>
    </location>
</feature>
<evidence type="ECO:0000256" key="1">
    <source>
        <dbReference type="SAM" id="MobiDB-lite"/>
    </source>
</evidence>
<reference evidence="3 4" key="2">
    <citation type="submission" date="2020-07" db="EMBL/GenBank/DDBJ databases">
        <title>Genome assembly of wild tea tree DASZ reveals pedigree and selection history of tea varieties.</title>
        <authorList>
            <person name="Zhang W."/>
        </authorList>
    </citation>
    <scope>NUCLEOTIDE SEQUENCE [LARGE SCALE GENOMIC DNA]</scope>
    <source>
        <strain evidence="4">cv. G240</strain>
        <tissue evidence="3">Leaf</tissue>
    </source>
</reference>
<sequence>MHISFRGRFLRHMSNRLIHSRAKSLRKRHLLRNRLKIVWCTRLARAEDEEKRKKIEEKMLGSGPKLDESGVDGDRERRGLADSDADSGWLKVQRLLLDLENLAFHQGGLLMVNKKCELPLESYRNHKDMKKFMCHL</sequence>
<protein>
    <recommendedName>
        <fullName evidence="2">Brr2 N-terminal helicase PWI domain-containing protein</fullName>
    </recommendedName>
</protein>
<dbReference type="Proteomes" id="UP000593564">
    <property type="component" value="Unassembled WGS sequence"/>
</dbReference>
<organism evidence="3 4">
    <name type="scientific">Camellia sinensis</name>
    <name type="common">Tea plant</name>
    <name type="synonym">Thea sinensis</name>
    <dbReference type="NCBI Taxonomy" id="4442"/>
    <lineage>
        <taxon>Eukaryota</taxon>
        <taxon>Viridiplantae</taxon>
        <taxon>Streptophyta</taxon>
        <taxon>Embryophyta</taxon>
        <taxon>Tracheophyta</taxon>
        <taxon>Spermatophyta</taxon>
        <taxon>Magnoliopsida</taxon>
        <taxon>eudicotyledons</taxon>
        <taxon>Gunneridae</taxon>
        <taxon>Pentapetalae</taxon>
        <taxon>asterids</taxon>
        <taxon>Ericales</taxon>
        <taxon>Theaceae</taxon>
        <taxon>Camellia</taxon>
    </lineage>
</organism>
<feature type="compositionally biased region" description="Basic and acidic residues" evidence="1">
    <location>
        <begin position="49"/>
        <end position="81"/>
    </location>
</feature>